<organism evidence="2 3">
    <name type="scientific">Candidatus Polarisedimenticola svalbardensis</name>
    <dbReference type="NCBI Taxonomy" id="2886004"/>
    <lineage>
        <taxon>Bacteria</taxon>
        <taxon>Pseudomonadati</taxon>
        <taxon>Acidobacteriota</taxon>
        <taxon>Candidatus Polarisedimenticolia</taxon>
        <taxon>Candidatus Polarisedimenticolales</taxon>
        <taxon>Candidatus Polarisedimenticolaceae</taxon>
        <taxon>Candidatus Polarisedimenticola</taxon>
    </lineage>
</organism>
<name>A0A8J6XVY0_9BACT</name>
<keyword evidence="1" id="KW-1133">Transmembrane helix</keyword>
<dbReference type="EMBL" id="JACXWD010000044">
    <property type="protein sequence ID" value="MBD3868808.1"/>
    <property type="molecule type" value="Genomic_DNA"/>
</dbReference>
<gene>
    <name evidence="2" type="ORF">IFK94_11840</name>
</gene>
<comment type="caution">
    <text evidence="2">The sequence shown here is derived from an EMBL/GenBank/DDBJ whole genome shotgun (WGS) entry which is preliminary data.</text>
</comment>
<keyword evidence="1" id="KW-0812">Transmembrane</keyword>
<dbReference type="Proteomes" id="UP000648239">
    <property type="component" value="Unassembled WGS sequence"/>
</dbReference>
<evidence type="ECO:0000313" key="3">
    <source>
        <dbReference type="Proteomes" id="UP000648239"/>
    </source>
</evidence>
<proteinExistence type="predicted"/>
<dbReference type="AlphaFoldDB" id="A0A8J6XVY0"/>
<sequence>MEEKKGMPGWIKGCLTGCAVMLLLVVILLTFVCQQFKGMFQGVAEAENSFEQLTREFGDYDAYQPDPYVSITADQLERFLRIRESMEDDRFRMEDVFAGFDLTVDEELSGPRKVWTVLSELGGLMNPAGQYLAARNEQLLQEQMSMGEYAWVYGLTYHSWLGHNITAGPKLNVDGEARDLFADSDSPFSPRQQQRRYRRVIGALFQNQIDGVPEDDPERLELLQQEFGRFENDLRSVIWKDGLPEADAAVLEPYRARLEATWHAPTNLMEMPFPEGGSGARFSIK</sequence>
<reference evidence="2 3" key="1">
    <citation type="submission" date="2020-08" db="EMBL/GenBank/DDBJ databases">
        <title>Acidobacteriota in marine sediments use diverse sulfur dissimilation pathways.</title>
        <authorList>
            <person name="Wasmund K."/>
        </authorList>
    </citation>
    <scope>NUCLEOTIDE SEQUENCE [LARGE SCALE GENOMIC DNA]</scope>
    <source>
        <strain evidence="2">MAG AM4</strain>
    </source>
</reference>
<keyword evidence="1" id="KW-0472">Membrane</keyword>
<evidence type="ECO:0000313" key="2">
    <source>
        <dbReference type="EMBL" id="MBD3868808.1"/>
    </source>
</evidence>
<accession>A0A8J6XVY0</accession>
<evidence type="ECO:0000256" key="1">
    <source>
        <dbReference type="SAM" id="Phobius"/>
    </source>
</evidence>
<protein>
    <submittedName>
        <fullName evidence="2">Uncharacterized protein</fullName>
    </submittedName>
</protein>
<feature type="transmembrane region" description="Helical" evidence="1">
    <location>
        <begin position="12"/>
        <end position="32"/>
    </location>
</feature>